<dbReference type="GO" id="GO:0005975">
    <property type="term" value="P:carbohydrate metabolic process"/>
    <property type="evidence" value="ECO:0007669"/>
    <property type="project" value="InterPro"/>
</dbReference>
<name>A0A7X0H7A4_9BACT</name>
<sequence length="464" mass="52548">MHANQTAHSKPWFAKIMGLVVPCVLLGCHGIAGEPMDSDLPQQSFTPHTDPQNKGGWVLVPEVSDEFNGPTLDTEKWHVQGTDDHYNNHFMGRAPSQFVPRNARVRDGELQIVTKWEPDFPFTDKINNGNKYENITTAAVITKAEFRYGYMETRCKAADGPISSAFWAIGGNGELDVFEHFGRNPKNPESDQRYHTSFHDWRDPESPTWSQRVWTNDHLLDFRIGEDYHVYGLEWDPNFISIYIDGRLIRHISRTEIGDNWVADGMMKVWLDCEFFPWEMNPADVTAEDFPGEGLIFNVDYVRIWQRSGDATVPVPNNPENLLANPSFEAGSRGWVLDGDTRVISNKAQDGRKVVALGESSSTVSQTVNVQPNTTYILSTWARLPGTNGKDVWENAWLGVKDYGGEPIRRTLFRSDFYRSSLEFTTGPDSDTATIFFTNDTSTNRALADAFELYESIDLTTIKD</sequence>
<dbReference type="PROSITE" id="PS51762">
    <property type="entry name" value="GH16_2"/>
    <property type="match status" value="1"/>
</dbReference>
<feature type="domain" description="GH16" evidence="3">
    <location>
        <begin position="39"/>
        <end position="310"/>
    </location>
</feature>
<keyword evidence="2" id="KW-1133">Transmembrane helix</keyword>
<gene>
    <name evidence="4" type="ORF">HNQ40_000950</name>
</gene>
<dbReference type="AlphaFoldDB" id="A0A7X0H7A4"/>
<accession>A0A7X0H7A4</accession>
<dbReference type="Pfam" id="PF00722">
    <property type="entry name" value="Glyco_hydro_16"/>
    <property type="match status" value="1"/>
</dbReference>
<dbReference type="RefSeq" id="WP_184676732.1">
    <property type="nucleotide sequence ID" value="NZ_JACHGY010000001.1"/>
</dbReference>
<dbReference type="PANTHER" id="PTHR10963:SF55">
    <property type="entry name" value="GLYCOSIDE HYDROLASE FAMILY 16 PROTEIN"/>
    <property type="match status" value="1"/>
</dbReference>
<dbReference type="SUPFAM" id="SSF49899">
    <property type="entry name" value="Concanavalin A-like lectins/glucanases"/>
    <property type="match status" value="1"/>
</dbReference>
<dbReference type="SUPFAM" id="SSF49785">
    <property type="entry name" value="Galactose-binding domain-like"/>
    <property type="match status" value="1"/>
</dbReference>
<dbReference type="InterPro" id="IPR008979">
    <property type="entry name" value="Galactose-bd-like_sf"/>
</dbReference>
<feature type="transmembrane region" description="Helical" evidence="2">
    <location>
        <begin position="12"/>
        <end position="32"/>
    </location>
</feature>
<dbReference type="GO" id="GO:0004553">
    <property type="term" value="F:hydrolase activity, hydrolyzing O-glycosyl compounds"/>
    <property type="evidence" value="ECO:0007669"/>
    <property type="project" value="InterPro"/>
</dbReference>
<dbReference type="Gene3D" id="2.60.120.200">
    <property type="match status" value="1"/>
</dbReference>
<keyword evidence="2" id="KW-0812">Transmembrane</keyword>
<protein>
    <submittedName>
        <fullName evidence="4">Beta-glucanase (GH16 family)</fullName>
    </submittedName>
</protein>
<comment type="similarity">
    <text evidence="1">Belongs to the glycosyl hydrolase 16 family.</text>
</comment>
<evidence type="ECO:0000256" key="2">
    <source>
        <dbReference type="SAM" id="Phobius"/>
    </source>
</evidence>
<evidence type="ECO:0000256" key="1">
    <source>
        <dbReference type="ARBA" id="ARBA00006865"/>
    </source>
</evidence>
<dbReference type="PANTHER" id="PTHR10963">
    <property type="entry name" value="GLYCOSYL HYDROLASE-RELATED"/>
    <property type="match status" value="1"/>
</dbReference>
<dbReference type="EMBL" id="JACHGY010000001">
    <property type="protein sequence ID" value="MBB6429144.1"/>
    <property type="molecule type" value="Genomic_DNA"/>
</dbReference>
<proteinExistence type="inferred from homology"/>
<dbReference type="Proteomes" id="UP000541810">
    <property type="component" value="Unassembled WGS sequence"/>
</dbReference>
<comment type="caution">
    <text evidence="4">The sequence shown here is derived from an EMBL/GenBank/DDBJ whole genome shotgun (WGS) entry which is preliminary data.</text>
</comment>
<reference evidence="4 5" key="1">
    <citation type="submission" date="2020-08" db="EMBL/GenBank/DDBJ databases">
        <title>Genomic Encyclopedia of Type Strains, Phase IV (KMG-IV): sequencing the most valuable type-strain genomes for metagenomic binning, comparative biology and taxonomic classification.</title>
        <authorList>
            <person name="Goeker M."/>
        </authorList>
    </citation>
    <scope>NUCLEOTIDE SEQUENCE [LARGE SCALE GENOMIC DNA]</scope>
    <source>
        <strain evidence="4 5">DSM 103725</strain>
    </source>
</reference>
<dbReference type="InterPro" id="IPR013320">
    <property type="entry name" value="ConA-like_dom_sf"/>
</dbReference>
<keyword evidence="2" id="KW-0472">Membrane</keyword>
<dbReference type="InterPro" id="IPR050546">
    <property type="entry name" value="Glycosyl_Hydrlase_16"/>
</dbReference>
<dbReference type="InterPro" id="IPR000757">
    <property type="entry name" value="Beta-glucanase-like"/>
</dbReference>
<evidence type="ECO:0000313" key="5">
    <source>
        <dbReference type="Proteomes" id="UP000541810"/>
    </source>
</evidence>
<evidence type="ECO:0000259" key="3">
    <source>
        <dbReference type="PROSITE" id="PS51762"/>
    </source>
</evidence>
<keyword evidence="5" id="KW-1185">Reference proteome</keyword>
<organism evidence="4 5">
    <name type="scientific">Algisphaera agarilytica</name>
    <dbReference type="NCBI Taxonomy" id="1385975"/>
    <lineage>
        <taxon>Bacteria</taxon>
        <taxon>Pseudomonadati</taxon>
        <taxon>Planctomycetota</taxon>
        <taxon>Phycisphaerae</taxon>
        <taxon>Phycisphaerales</taxon>
        <taxon>Phycisphaeraceae</taxon>
        <taxon>Algisphaera</taxon>
    </lineage>
</organism>
<evidence type="ECO:0000313" key="4">
    <source>
        <dbReference type="EMBL" id="MBB6429144.1"/>
    </source>
</evidence>
<dbReference type="Gene3D" id="2.60.120.260">
    <property type="entry name" value="Galactose-binding domain-like"/>
    <property type="match status" value="1"/>
</dbReference>